<comment type="caution">
    <text evidence="11">The sequence shown here is derived from an EMBL/GenBank/DDBJ whole genome shotgun (WGS) entry which is preliminary data.</text>
</comment>
<accession>A0A4Q1SCS9</accession>
<evidence type="ECO:0000259" key="9">
    <source>
        <dbReference type="Pfam" id="PF00534"/>
    </source>
</evidence>
<dbReference type="UniPathway" id="UPA00164"/>
<dbReference type="GO" id="GO:0009011">
    <property type="term" value="F:alpha-1,4-glucan glucosyltransferase (ADP-glucose donor) activity"/>
    <property type="evidence" value="ECO:0007669"/>
    <property type="project" value="UniProtKB-UniRule"/>
</dbReference>
<comment type="pathway">
    <text evidence="3 8">Glycan biosynthesis; glycogen biosynthesis.</text>
</comment>
<protein>
    <recommendedName>
        <fullName evidence="8">Glycogen synthase</fullName>
        <ecNumber evidence="8">2.4.1.21</ecNumber>
    </recommendedName>
    <alternativeName>
        <fullName evidence="8">Starch [bacterial glycogen] synthase</fullName>
    </alternativeName>
</protein>
<evidence type="ECO:0000256" key="1">
    <source>
        <dbReference type="ARBA" id="ARBA00001478"/>
    </source>
</evidence>
<dbReference type="InterPro" id="IPR013534">
    <property type="entry name" value="Starch_synth_cat_dom"/>
</dbReference>
<dbReference type="GO" id="GO:0004373">
    <property type="term" value="F:alpha-1,4-glucan glucosyltransferase (UDP-glucose donor) activity"/>
    <property type="evidence" value="ECO:0007669"/>
    <property type="project" value="InterPro"/>
</dbReference>
<dbReference type="HAMAP" id="MF_00484">
    <property type="entry name" value="Glycogen_synth"/>
    <property type="match status" value="1"/>
</dbReference>
<keyword evidence="12" id="KW-1185">Reference proteome</keyword>
<dbReference type="Pfam" id="PF08323">
    <property type="entry name" value="Glyco_transf_5"/>
    <property type="match status" value="1"/>
</dbReference>
<proteinExistence type="inferred from homology"/>
<evidence type="ECO:0000313" key="11">
    <source>
        <dbReference type="EMBL" id="RXS95029.1"/>
    </source>
</evidence>
<dbReference type="PANTHER" id="PTHR45825">
    <property type="entry name" value="GRANULE-BOUND STARCH SYNTHASE 1, CHLOROPLASTIC/AMYLOPLASTIC"/>
    <property type="match status" value="1"/>
</dbReference>
<dbReference type="InterPro" id="IPR001296">
    <property type="entry name" value="Glyco_trans_1"/>
</dbReference>
<keyword evidence="7 8" id="KW-0320">Glycogen biosynthesis</keyword>
<sequence length="485" mass="54720">MHIVFAASECVPFVKTGGLADVMGALPAEIARLGHQATVYLPYYRQVREKSPEKKPVIASLTIPFTYYNRFVSVLDGGKRDGVQFYFVDCPELFDRESLYATQSGDYLDNWERFGLFSRTVLEASKQLGVPDIFHVHDWQTAMIPVYLRSVYYFDPALRNAGAILTIHNAGYQGWFPPQTTERLLLPWDLFTMDRVEQYDTFNFLKGGMVYSDALTTVSPTYAKEIQTPEFGYGLDSTLRKRAADLHGILNGVDYTKWNPATDHNIAAHYTPDRLEGKSACRKDLLHAFGASHVSAETAVLGIVSRFATQKGFDLIAQIAHRLLNEDVYLVVLGTGEPYYENLFRSLQEQYAAKMSVKIAYDDALAHKVEAGADIFLMPSRYEPCGLNQIYSLKYGTVPVVHATGGLEDTVAEWNGETGEGTGFKFPHYDANEFYAAIERALGLFRSDKKAWTKLMQNGMKQDYSWSEPAKEYAALYEEVARRRS</sequence>
<dbReference type="NCBIfam" id="TIGR02095">
    <property type="entry name" value="glgA"/>
    <property type="match status" value="1"/>
</dbReference>
<name>A0A4Q1SCS9_9BACT</name>
<comment type="similarity">
    <text evidence="4 8">Belongs to the glycosyltransferase 1 family. Bacterial/plant glycogen synthase subfamily.</text>
</comment>
<feature type="binding site" evidence="8">
    <location>
        <position position="15"/>
    </location>
    <ligand>
        <name>ADP-alpha-D-glucose</name>
        <dbReference type="ChEBI" id="CHEBI:57498"/>
    </ligand>
</feature>
<dbReference type="Pfam" id="PF00534">
    <property type="entry name" value="Glycos_transf_1"/>
    <property type="match status" value="1"/>
</dbReference>
<dbReference type="InterPro" id="IPR011835">
    <property type="entry name" value="GS/SS"/>
</dbReference>
<evidence type="ECO:0000313" key="12">
    <source>
        <dbReference type="Proteomes" id="UP000290253"/>
    </source>
</evidence>
<evidence type="ECO:0000256" key="3">
    <source>
        <dbReference type="ARBA" id="ARBA00004964"/>
    </source>
</evidence>
<comment type="catalytic activity">
    <reaction evidence="1 8">
        <text>[(1-&gt;4)-alpha-D-glucosyl](n) + ADP-alpha-D-glucose = [(1-&gt;4)-alpha-D-glucosyl](n+1) + ADP + H(+)</text>
        <dbReference type="Rhea" id="RHEA:18189"/>
        <dbReference type="Rhea" id="RHEA-COMP:9584"/>
        <dbReference type="Rhea" id="RHEA-COMP:9587"/>
        <dbReference type="ChEBI" id="CHEBI:15378"/>
        <dbReference type="ChEBI" id="CHEBI:15444"/>
        <dbReference type="ChEBI" id="CHEBI:57498"/>
        <dbReference type="ChEBI" id="CHEBI:456216"/>
        <dbReference type="EC" id="2.4.1.21"/>
    </reaction>
</comment>
<dbReference type="CDD" id="cd03791">
    <property type="entry name" value="GT5_Glycogen_synthase_DULL1-like"/>
    <property type="match status" value="1"/>
</dbReference>
<comment type="function">
    <text evidence="2 8">Synthesizes alpha-1,4-glucan chains using ADP-glucose.</text>
</comment>
<dbReference type="RefSeq" id="WP_129208198.1">
    <property type="nucleotide sequence ID" value="NZ_BMGU01000003.1"/>
</dbReference>
<dbReference type="SUPFAM" id="SSF53756">
    <property type="entry name" value="UDP-Glycosyltransferase/glycogen phosphorylase"/>
    <property type="match status" value="1"/>
</dbReference>
<dbReference type="NCBIfam" id="NF001903">
    <property type="entry name" value="PRK00654.2-2"/>
    <property type="match status" value="1"/>
</dbReference>
<keyword evidence="5 8" id="KW-0328">Glycosyltransferase</keyword>
<evidence type="ECO:0000256" key="8">
    <source>
        <dbReference type="HAMAP-Rule" id="MF_00484"/>
    </source>
</evidence>
<dbReference type="Proteomes" id="UP000290253">
    <property type="component" value="Unassembled WGS sequence"/>
</dbReference>
<evidence type="ECO:0000256" key="6">
    <source>
        <dbReference type="ARBA" id="ARBA00022679"/>
    </source>
</evidence>
<feature type="domain" description="Glycosyl transferase family 1" evidence="9">
    <location>
        <begin position="297"/>
        <end position="442"/>
    </location>
</feature>
<gene>
    <name evidence="8 11" type="primary">glgA</name>
    <name evidence="11" type="ORF">ESZ00_10395</name>
</gene>
<dbReference type="AlphaFoldDB" id="A0A4Q1SCS9"/>
<dbReference type="EMBL" id="SDMK01000002">
    <property type="protein sequence ID" value="RXS95029.1"/>
    <property type="molecule type" value="Genomic_DNA"/>
</dbReference>
<evidence type="ECO:0000256" key="7">
    <source>
        <dbReference type="ARBA" id="ARBA00023056"/>
    </source>
</evidence>
<dbReference type="GO" id="GO:0005978">
    <property type="term" value="P:glycogen biosynthetic process"/>
    <property type="evidence" value="ECO:0007669"/>
    <property type="project" value="UniProtKB-UniRule"/>
</dbReference>
<dbReference type="PANTHER" id="PTHR45825:SF11">
    <property type="entry name" value="ALPHA AMYLASE DOMAIN-CONTAINING PROTEIN"/>
    <property type="match status" value="1"/>
</dbReference>
<dbReference type="OrthoDB" id="9808590at2"/>
<dbReference type="NCBIfam" id="NF001899">
    <property type="entry name" value="PRK00654.1-2"/>
    <property type="match status" value="1"/>
</dbReference>
<organism evidence="11 12">
    <name type="scientific">Silvibacterium dinghuense</name>
    <dbReference type="NCBI Taxonomy" id="1560006"/>
    <lineage>
        <taxon>Bacteria</taxon>
        <taxon>Pseudomonadati</taxon>
        <taxon>Acidobacteriota</taxon>
        <taxon>Terriglobia</taxon>
        <taxon>Terriglobales</taxon>
        <taxon>Acidobacteriaceae</taxon>
        <taxon>Silvibacterium</taxon>
    </lineage>
</organism>
<dbReference type="Gene3D" id="3.40.50.2000">
    <property type="entry name" value="Glycogen Phosphorylase B"/>
    <property type="match status" value="2"/>
</dbReference>
<keyword evidence="6 8" id="KW-0808">Transferase</keyword>
<evidence type="ECO:0000256" key="4">
    <source>
        <dbReference type="ARBA" id="ARBA00010281"/>
    </source>
</evidence>
<evidence type="ECO:0000259" key="10">
    <source>
        <dbReference type="Pfam" id="PF08323"/>
    </source>
</evidence>
<evidence type="ECO:0000256" key="2">
    <source>
        <dbReference type="ARBA" id="ARBA00002764"/>
    </source>
</evidence>
<reference evidence="11 12" key="1">
    <citation type="journal article" date="2016" name="Int. J. Syst. Evol. Microbiol.">
        <title>Acidipila dinghuensis sp. nov., an acidobacterium isolated from forest soil.</title>
        <authorList>
            <person name="Jiang Y.W."/>
            <person name="Wang J."/>
            <person name="Chen M.H."/>
            <person name="Lv Y.Y."/>
            <person name="Qiu L.H."/>
        </authorList>
    </citation>
    <scope>NUCLEOTIDE SEQUENCE [LARGE SCALE GENOMIC DNA]</scope>
    <source>
        <strain evidence="11 12">DHOF10</strain>
    </source>
</reference>
<evidence type="ECO:0000256" key="5">
    <source>
        <dbReference type="ARBA" id="ARBA00022676"/>
    </source>
</evidence>
<feature type="domain" description="Starch synthase catalytic" evidence="10">
    <location>
        <begin position="2"/>
        <end position="241"/>
    </location>
</feature>
<dbReference type="EC" id="2.4.1.21" evidence="8"/>